<dbReference type="WBParaSite" id="JU765_v2.g525.t1">
    <property type="protein sequence ID" value="JU765_v2.g525.t1"/>
    <property type="gene ID" value="JU765_v2.g525"/>
</dbReference>
<sequence length="188" mass="20565">MEGTEGTTAVITPIQATTAATIHTQVIMAATVILRIRAITAATLRTPVIMEAATLPILVTTEAVTTAILHIPAIMEAATILTRSITSQVHQLPATIPALLYPMRSTTNPVHQVTTLTLLQLCHMLSIIKRVLLRVTIPARLLLCLMRNITKHPTPATLLHTHTTVKHTRLHHITLTTTPLVLLRQHKL</sequence>
<reference evidence="2" key="1">
    <citation type="submission" date="2022-11" db="UniProtKB">
        <authorList>
            <consortium name="WormBaseParasite"/>
        </authorList>
    </citation>
    <scope>IDENTIFICATION</scope>
</reference>
<evidence type="ECO:0000313" key="1">
    <source>
        <dbReference type="Proteomes" id="UP000887576"/>
    </source>
</evidence>
<organism evidence="1 2">
    <name type="scientific">Panagrolaimus sp. JU765</name>
    <dbReference type="NCBI Taxonomy" id="591449"/>
    <lineage>
        <taxon>Eukaryota</taxon>
        <taxon>Metazoa</taxon>
        <taxon>Ecdysozoa</taxon>
        <taxon>Nematoda</taxon>
        <taxon>Chromadorea</taxon>
        <taxon>Rhabditida</taxon>
        <taxon>Tylenchina</taxon>
        <taxon>Panagrolaimomorpha</taxon>
        <taxon>Panagrolaimoidea</taxon>
        <taxon>Panagrolaimidae</taxon>
        <taxon>Panagrolaimus</taxon>
    </lineage>
</organism>
<evidence type="ECO:0000313" key="2">
    <source>
        <dbReference type="WBParaSite" id="JU765_v2.g525.t1"/>
    </source>
</evidence>
<dbReference type="Proteomes" id="UP000887576">
    <property type="component" value="Unplaced"/>
</dbReference>
<proteinExistence type="predicted"/>
<protein>
    <submittedName>
        <fullName evidence="2">Uncharacterized protein</fullName>
    </submittedName>
</protein>
<accession>A0AC34RB72</accession>
<name>A0AC34RB72_9BILA</name>